<organism evidence="1 2">
    <name type="scientific">Dreissena polymorpha</name>
    <name type="common">Zebra mussel</name>
    <name type="synonym">Mytilus polymorpha</name>
    <dbReference type="NCBI Taxonomy" id="45954"/>
    <lineage>
        <taxon>Eukaryota</taxon>
        <taxon>Metazoa</taxon>
        <taxon>Spiralia</taxon>
        <taxon>Lophotrochozoa</taxon>
        <taxon>Mollusca</taxon>
        <taxon>Bivalvia</taxon>
        <taxon>Autobranchia</taxon>
        <taxon>Heteroconchia</taxon>
        <taxon>Euheterodonta</taxon>
        <taxon>Imparidentia</taxon>
        <taxon>Neoheterodontei</taxon>
        <taxon>Myida</taxon>
        <taxon>Dreissenoidea</taxon>
        <taxon>Dreissenidae</taxon>
        <taxon>Dreissena</taxon>
    </lineage>
</organism>
<dbReference type="AlphaFoldDB" id="A0A9D4LZ89"/>
<accession>A0A9D4LZ89</accession>
<dbReference type="Proteomes" id="UP000828390">
    <property type="component" value="Unassembled WGS sequence"/>
</dbReference>
<proteinExistence type="predicted"/>
<reference evidence="1" key="1">
    <citation type="journal article" date="2019" name="bioRxiv">
        <title>The Genome of the Zebra Mussel, Dreissena polymorpha: A Resource for Invasive Species Research.</title>
        <authorList>
            <person name="McCartney M.A."/>
            <person name="Auch B."/>
            <person name="Kono T."/>
            <person name="Mallez S."/>
            <person name="Zhang Y."/>
            <person name="Obille A."/>
            <person name="Becker A."/>
            <person name="Abrahante J.E."/>
            <person name="Garbe J."/>
            <person name="Badalamenti J.P."/>
            <person name="Herman A."/>
            <person name="Mangelson H."/>
            <person name="Liachko I."/>
            <person name="Sullivan S."/>
            <person name="Sone E.D."/>
            <person name="Koren S."/>
            <person name="Silverstein K.A.T."/>
            <person name="Beckman K.B."/>
            <person name="Gohl D.M."/>
        </authorList>
    </citation>
    <scope>NUCLEOTIDE SEQUENCE</scope>
    <source>
        <strain evidence="1">Duluth1</strain>
        <tissue evidence="1">Whole animal</tissue>
    </source>
</reference>
<gene>
    <name evidence="1" type="ORF">DPMN_030058</name>
</gene>
<keyword evidence="2" id="KW-1185">Reference proteome</keyword>
<dbReference type="EMBL" id="JAIWYP010000002">
    <property type="protein sequence ID" value="KAH3866935.1"/>
    <property type="molecule type" value="Genomic_DNA"/>
</dbReference>
<reference evidence="1" key="2">
    <citation type="submission" date="2020-11" db="EMBL/GenBank/DDBJ databases">
        <authorList>
            <person name="McCartney M.A."/>
            <person name="Auch B."/>
            <person name="Kono T."/>
            <person name="Mallez S."/>
            <person name="Becker A."/>
            <person name="Gohl D.M."/>
            <person name="Silverstein K.A.T."/>
            <person name="Koren S."/>
            <person name="Bechman K.B."/>
            <person name="Herman A."/>
            <person name="Abrahante J.E."/>
            <person name="Garbe J."/>
        </authorList>
    </citation>
    <scope>NUCLEOTIDE SEQUENCE</scope>
    <source>
        <strain evidence="1">Duluth1</strain>
        <tissue evidence="1">Whole animal</tissue>
    </source>
</reference>
<evidence type="ECO:0000313" key="1">
    <source>
        <dbReference type="EMBL" id="KAH3866935.1"/>
    </source>
</evidence>
<protein>
    <submittedName>
        <fullName evidence="1">Uncharacterized protein</fullName>
    </submittedName>
</protein>
<comment type="caution">
    <text evidence="1">The sequence shown here is derived from an EMBL/GenBank/DDBJ whole genome shotgun (WGS) entry which is preliminary data.</text>
</comment>
<sequence length="86" mass="9686">MAFTLNRDAIQKEGIIAAELYVDSDSDTTIDNGICTLAEGYDMFSYTEKVLKTIKTKHIRRNQTGETFVKIVAVKDVTDSDKFMTN</sequence>
<name>A0A9D4LZ89_DREPO</name>
<evidence type="ECO:0000313" key="2">
    <source>
        <dbReference type="Proteomes" id="UP000828390"/>
    </source>
</evidence>